<evidence type="ECO:0008006" key="4">
    <source>
        <dbReference type="Google" id="ProtNLM"/>
    </source>
</evidence>
<evidence type="ECO:0000313" key="2">
    <source>
        <dbReference type="EMBL" id="GEJ57328.1"/>
    </source>
</evidence>
<sequence>MNRSLAILALAAGLACAHAPAGPQAPAPGPGPADYFPLAVGNAWTYRDRSPQQPDAVQRTVRIVQRDRDGYFVDDQRGALRADADCLHDRARRLLCKPFAPGATWSSVVGPSTTERYEIAGVNETVAVPAGTFQGCVRVRARVRGGGVEQVAEQSYAPGVGLVRLETFVVVNGVARPQVRGELESYRLTGR</sequence>
<comment type="caution">
    <text evidence="2">The sequence shown here is derived from an EMBL/GenBank/DDBJ whole genome shotgun (WGS) entry which is preliminary data.</text>
</comment>
<evidence type="ECO:0000256" key="1">
    <source>
        <dbReference type="SAM" id="SignalP"/>
    </source>
</evidence>
<reference evidence="3" key="1">
    <citation type="journal article" date="2020" name="Appl. Environ. Microbiol.">
        <title>Diazotrophic Anaeromyxobacter Isolates from Soils.</title>
        <authorList>
            <person name="Masuda Y."/>
            <person name="Yamanaka H."/>
            <person name="Xu Z.X."/>
            <person name="Shiratori Y."/>
            <person name="Aono T."/>
            <person name="Amachi S."/>
            <person name="Senoo K."/>
            <person name="Itoh H."/>
        </authorList>
    </citation>
    <scope>NUCLEOTIDE SEQUENCE [LARGE SCALE GENOMIC DNA]</scope>
    <source>
        <strain evidence="3">R267</strain>
    </source>
</reference>
<keyword evidence="3" id="KW-1185">Reference proteome</keyword>
<keyword evidence="1" id="KW-0732">Signal</keyword>
<accession>A0A7I9VMA2</accession>
<dbReference type="EMBL" id="BJTG01000004">
    <property type="protein sequence ID" value="GEJ57328.1"/>
    <property type="molecule type" value="Genomic_DNA"/>
</dbReference>
<name>A0A7I9VMA2_9BACT</name>
<dbReference type="AlphaFoldDB" id="A0A7I9VMA2"/>
<dbReference type="PROSITE" id="PS51257">
    <property type="entry name" value="PROKAR_LIPOPROTEIN"/>
    <property type="match status" value="1"/>
</dbReference>
<gene>
    <name evidence="2" type="ORF">AMYX_20690</name>
</gene>
<evidence type="ECO:0000313" key="3">
    <source>
        <dbReference type="Proteomes" id="UP000503640"/>
    </source>
</evidence>
<proteinExistence type="predicted"/>
<protein>
    <recommendedName>
        <fullName evidence="4">Lipoprotein</fullName>
    </recommendedName>
</protein>
<dbReference type="RefSeq" id="WP_176064788.1">
    <property type="nucleotide sequence ID" value="NZ_BJTG01000004.1"/>
</dbReference>
<dbReference type="Proteomes" id="UP000503640">
    <property type="component" value="Unassembled WGS sequence"/>
</dbReference>
<feature type="chain" id="PRO_5029446699" description="Lipoprotein" evidence="1">
    <location>
        <begin position="22"/>
        <end position="191"/>
    </location>
</feature>
<feature type="signal peptide" evidence="1">
    <location>
        <begin position="1"/>
        <end position="21"/>
    </location>
</feature>
<dbReference type="Gene3D" id="2.40.360.20">
    <property type="match status" value="1"/>
</dbReference>
<organism evidence="2 3">
    <name type="scientific">Anaeromyxobacter diazotrophicus</name>
    <dbReference type="NCBI Taxonomy" id="2590199"/>
    <lineage>
        <taxon>Bacteria</taxon>
        <taxon>Pseudomonadati</taxon>
        <taxon>Myxococcota</taxon>
        <taxon>Myxococcia</taxon>
        <taxon>Myxococcales</taxon>
        <taxon>Cystobacterineae</taxon>
        <taxon>Anaeromyxobacteraceae</taxon>
        <taxon>Anaeromyxobacter</taxon>
    </lineage>
</organism>